<keyword evidence="12" id="KW-1185">Reference proteome</keyword>
<evidence type="ECO:0000256" key="2">
    <source>
        <dbReference type="ARBA" id="ARBA00022490"/>
    </source>
</evidence>
<evidence type="ECO:0000256" key="6">
    <source>
        <dbReference type="ARBA" id="ARBA00023054"/>
    </source>
</evidence>
<dbReference type="PRINTS" id="PR00380">
    <property type="entry name" value="KINESINHEAVY"/>
</dbReference>
<feature type="region of interest" description="Disordered" evidence="10">
    <location>
        <begin position="497"/>
        <end position="535"/>
    </location>
</feature>
<feature type="binding site" evidence="9">
    <location>
        <begin position="90"/>
        <end position="97"/>
    </location>
    <ligand>
        <name>ATP</name>
        <dbReference type="ChEBI" id="CHEBI:30616"/>
    </ligand>
</feature>
<keyword evidence="6" id="KW-0175">Coiled coil</keyword>
<evidence type="ECO:0000313" key="13">
    <source>
        <dbReference type="RefSeq" id="XP_017780540.1"/>
    </source>
</evidence>
<evidence type="ECO:0000256" key="10">
    <source>
        <dbReference type="SAM" id="MobiDB-lite"/>
    </source>
</evidence>
<dbReference type="GeneID" id="108565534"/>
<evidence type="ECO:0000256" key="5">
    <source>
        <dbReference type="ARBA" id="ARBA00022840"/>
    </source>
</evidence>
<keyword evidence="8" id="KW-0206">Cytoskeleton</keyword>
<evidence type="ECO:0000256" key="3">
    <source>
        <dbReference type="ARBA" id="ARBA00022553"/>
    </source>
</evidence>
<evidence type="ECO:0000256" key="9">
    <source>
        <dbReference type="PROSITE-ProRule" id="PRU00283"/>
    </source>
</evidence>
<evidence type="ECO:0000256" key="8">
    <source>
        <dbReference type="ARBA" id="ARBA00023212"/>
    </source>
</evidence>
<evidence type="ECO:0000256" key="4">
    <source>
        <dbReference type="ARBA" id="ARBA00022741"/>
    </source>
</evidence>
<reference evidence="13" key="1">
    <citation type="submission" date="2025-08" db="UniProtKB">
        <authorList>
            <consortium name="RefSeq"/>
        </authorList>
    </citation>
    <scope>IDENTIFICATION</scope>
    <source>
        <tissue evidence="13">Whole Larva</tissue>
    </source>
</reference>
<dbReference type="InterPro" id="IPR001752">
    <property type="entry name" value="Kinesin_motor_dom"/>
</dbReference>
<comment type="subcellular location">
    <subcellularLocation>
        <location evidence="1">Cytoplasm</location>
        <location evidence="1">Cytoskeleton</location>
        <location evidence="1">Spindle</location>
    </subcellularLocation>
</comment>
<dbReference type="InterPro" id="IPR027417">
    <property type="entry name" value="P-loop_NTPase"/>
</dbReference>
<evidence type="ECO:0000313" key="12">
    <source>
        <dbReference type="Proteomes" id="UP000695000"/>
    </source>
</evidence>
<feature type="domain" description="Kinesin motor" evidence="11">
    <location>
        <begin position="13"/>
        <end position="384"/>
    </location>
</feature>
<feature type="compositionally biased region" description="Basic and acidic residues" evidence="10">
    <location>
        <begin position="497"/>
        <end position="508"/>
    </location>
</feature>
<dbReference type="Proteomes" id="UP000695000">
    <property type="component" value="Unplaced"/>
</dbReference>
<dbReference type="Pfam" id="PF00225">
    <property type="entry name" value="Kinesin"/>
    <property type="match status" value="1"/>
</dbReference>
<keyword evidence="3" id="KW-0597">Phosphoprotein</keyword>
<keyword evidence="7 9" id="KW-0505">Motor protein</keyword>
<sequence>MDRTYEDDIEENQMDVFLRVKNEQVCNMYEIEEDVITCRDFDYSDSLDKQFMFTHIFPPETKQEEIFDSVVRQRLWNFIQGQSATVLCYGTSGAGKTYTVMGKVKAPGIIPRSLNFLFKTLPELPMKPSFKLSKTGLKPANLEDGKVLNEIIAKNADAKTFKMMLNEMTCEEESIKVPDDLAPGVWVSFAEIYNENIYDLLDLKEHKSKTRQKLKLINNNGVAYVQNLKNVYVPTAHHAFQVFQYGMTKLQYASTSVNSHSSRSHCIFSITLVHAQRQCVFNFCDLAGTERVRNTQNAGKRLKEANNINTSLMVLGRCLEVLRKVRISKSVKPIPFRESKLTQLLQRALLGYEDLAMIVNVNPVKEYFNENLHVFNFSAIAKDIVVMRKPSIVGGRRSSSSNISEFHDATDDCVYCDHTDMKEEISRLNEMNSRLLEEYKILQDEIEVGERMVRRQLINEFERMIAEIKSEHDKEINEYNCALSELNKKYEALRKQQLTEKRRDESTDRSSSMYSSDTDSVICLNTSSESSSSEF</sequence>
<keyword evidence="5 9" id="KW-0067">ATP-binding</keyword>
<dbReference type="PANTHER" id="PTHR47970:SF29">
    <property type="entry name" value="KINESIN FAMILY MEMBER 20B"/>
    <property type="match status" value="1"/>
</dbReference>
<dbReference type="SUPFAM" id="SSF52540">
    <property type="entry name" value="P-loop containing nucleoside triphosphate hydrolases"/>
    <property type="match status" value="1"/>
</dbReference>
<gene>
    <name evidence="13" type="primary">LOC108565534</name>
</gene>
<dbReference type="InterPro" id="IPR036961">
    <property type="entry name" value="Kinesin_motor_dom_sf"/>
</dbReference>
<dbReference type="InterPro" id="IPR047149">
    <property type="entry name" value="KIF11-like"/>
</dbReference>
<comment type="similarity">
    <text evidence="9">Belongs to the TRAFAC class myosin-kinesin ATPase superfamily. Kinesin family.</text>
</comment>
<evidence type="ECO:0000259" key="11">
    <source>
        <dbReference type="PROSITE" id="PS50067"/>
    </source>
</evidence>
<keyword evidence="2" id="KW-0963">Cytoplasm</keyword>
<dbReference type="Gene3D" id="3.40.850.10">
    <property type="entry name" value="Kinesin motor domain"/>
    <property type="match status" value="1"/>
</dbReference>
<dbReference type="RefSeq" id="XP_017780540.1">
    <property type="nucleotide sequence ID" value="XM_017925051.1"/>
</dbReference>
<accession>A0ABM1N140</accession>
<protein>
    <submittedName>
        <fullName evidence="13">Kinesin-like protein subito</fullName>
    </submittedName>
</protein>
<dbReference type="SMART" id="SM00129">
    <property type="entry name" value="KISc"/>
    <property type="match status" value="1"/>
</dbReference>
<feature type="compositionally biased region" description="Low complexity" evidence="10">
    <location>
        <begin position="509"/>
        <end position="520"/>
    </location>
</feature>
<organism evidence="12 13">
    <name type="scientific">Nicrophorus vespilloides</name>
    <name type="common">Boreal carrion beetle</name>
    <dbReference type="NCBI Taxonomy" id="110193"/>
    <lineage>
        <taxon>Eukaryota</taxon>
        <taxon>Metazoa</taxon>
        <taxon>Ecdysozoa</taxon>
        <taxon>Arthropoda</taxon>
        <taxon>Hexapoda</taxon>
        <taxon>Insecta</taxon>
        <taxon>Pterygota</taxon>
        <taxon>Neoptera</taxon>
        <taxon>Endopterygota</taxon>
        <taxon>Coleoptera</taxon>
        <taxon>Polyphaga</taxon>
        <taxon>Staphyliniformia</taxon>
        <taxon>Silphidae</taxon>
        <taxon>Nicrophorinae</taxon>
        <taxon>Nicrophorus</taxon>
    </lineage>
</organism>
<evidence type="ECO:0000256" key="7">
    <source>
        <dbReference type="ARBA" id="ARBA00023175"/>
    </source>
</evidence>
<dbReference type="PANTHER" id="PTHR47970">
    <property type="entry name" value="KINESIN-LIKE PROTEIN KIF11"/>
    <property type="match status" value="1"/>
</dbReference>
<proteinExistence type="inferred from homology"/>
<keyword evidence="4 9" id="KW-0547">Nucleotide-binding</keyword>
<dbReference type="PROSITE" id="PS50067">
    <property type="entry name" value="KINESIN_MOTOR_2"/>
    <property type="match status" value="1"/>
</dbReference>
<name>A0ABM1N140_NICVS</name>
<evidence type="ECO:0000256" key="1">
    <source>
        <dbReference type="ARBA" id="ARBA00004186"/>
    </source>
</evidence>